<reference evidence="2" key="1">
    <citation type="submission" date="2018-02" db="EMBL/GenBank/DDBJ databases">
        <authorList>
            <person name="Hausmann B."/>
        </authorList>
    </citation>
    <scope>NUCLEOTIDE SEQUENCE [LARGE SCALE GENOMIC DNA]</scope>
    <source>
        <strain evidence="2">Peat soil MAG SbF1</strain>
    </source>
</reference>
<dbReference type="AlphaFoldDB" id="A0A2U3LL47"/>
<evidence type="ECO:0000313" key="1">
    <source>
        <dbReference type="EMBL" id="SPF52675.1"/>
    </source>
</evidence>
<gene>
    <name evidence="1" type="ORF">SBF1_6010004</name>
</gene>
<protein>
    <submittedName>
        <fullName evidence="1">Uncharacterized protein</fullName>
    </submittedName>
</protein>
<organism evidence="1 2">
    <name type="scientific">Candidatus Desulfosporosinus infrequens</name>
    <dbReference type="NCBI Taxonomy" id="2043169"/>
    <lineage>
        <taxon>Bacteria</taxon>
        <taxon>Bacillati</taxon>
        <taxon>Bacillota</taxon>
        <taxon>Clostridia</taxon>
        <taxon>Eubacteriales</taxon>
        <taxon>Desulfitobacteriaceae</taxon>
        <taxon>Desulfosporosinus</taxon>
    </lineage>
</organism>
<dbReference type="EMBL" id="OMOF01000559">
    <property type="protein sequence ID" value="SPF52675.1"/>
    <property type="molecule type" value="Genomic_DNA"/>
</dbReference>
<proteinExistence type="predicted"/>
<sequence>MNDGIGMTTLSRILALDEPERADIVFIEDLCELCKASAKRTPLGKRSCDTVGGFGWSNTKKNEKGGKTG</sequence>
<name>A0A2U3LL47_9FIRM</name>
<accession>A0A2U3LL47</accession>
<evidence type="ECO:0000313" key="2">
    <source>
        <dbReference type="Proteomes" id="UP000238916"/>
    </source>
</evidence>
<dbReference type="Proteomes" id="UP000238916">
    <property type="component" value="Unassembled WGS sequence"/>
</dbReference>